<accession>A0A2P2JUJ1</accession>
<proteinExistence type="predicted"/>
<evidence type="ECO:0000313" key="1">
    <source>
        <dbReference type="EMBL" id="MBW97130.1"/>
    </source>
</evidence>
<organism evidence="1">
    <name type="scientific">Rhizophora mucronata</name>
    <name type="common">Asiatic mangrove</name>
    <dbReference type="NCBI Taxonomy" id="61149"/>
    <lineage>
        <taxon>Eukaryota</taxon>
        <taxon>Viridiplantae</taxon>
        <taxon>Streptophyta</taxon>
        <taxon>Embryophyta</taxon>
        <taxon>Tracheophyta</taxon>
        <taxon>Spermatophyta</taxon>
        <taxon>Magnoliopsida</taxon>
        <taxon>eudicotyledons</taxon>
        <taxon>Gunneridae</taxon>
        <taxon>Pentapetalae</taxon>
        <taxon>rosids</taxon>
        <taxon>fabids</taxon>
        <taxon>Malpighiales</taxon>
        <taxon>Rhizophoraceae</taxon>
        <taxon>Rhizophora</taxon>
    </lineage>
</organism>
<dbReference type="AlphaFoldDB" id="A0A2P2JUJ1"/>
<reference evidence="1" key="1">
    <citation type="submission" date="2018-02" db="EMBL/GenBank/DDBJ databases">
        <title>Rhizophora mucronata_Transcriptome.</title>
        <authorList>
            <person name="Meera S.P."/>
            <person name="Sreeshan A."/>
            <person name="Augustine A."/>
        </authorList>
    </citation>
    <scope>NUCLEOTIDE SEQUENCE</scope>
    <source>
        <tissue evidence="1">Leaf</tissue>
    </source>
</reference>
<protein>
    <submittedName>
        <fullName evidence="1">Uncharacterized protein MANES_05G010700</fullName>
    </submittedName>
</protein>
<dbReference type="EMBL" id="GGEC01016647">
    <property type="protein sequence ID" value="MBW97130.1"/>
    <property type="molecule type" value="Transcribed_RNA"/>
</dbReference>
<sequence length="88" mass="10242">MPSPTSLVLLIDLSYRYYFGQTRMSLTKKILYFRTSDKYGTVLKGLQENRGVGVVCNWALTLLKCHEQMKMNAPRTNNLQRHMRGDSR</sequence>
<name>A0A2P2JUJ1_RHIMU</name>